<evidence type="ECO:0000313" key="11">
    <source>
        <dbReference type="Proteomes" id="UP000515465"/>
    </source>
</evidence>
<name>A0A7G6SU34_9HYPH</name>
<dbReference type="Pfam" id="PF14067">
    <property type="entry name" value="LssY_C"/>
    <property type="match status" value="1"/>
</dbReference>
<feature type="domain" description="Phosphatidic acid phosphatase type 2/haloperoxidase" evidence="9">
    <location>
        <begin position="325"/>
        <end position="436"/>
    </location>
</feature>
<feature type="transmembrane region" description="Helical" evidence="8">
    <location>
        <begin position="174"/>
        <end position="196"/>
    </location>
</feature>
<feature type="transmembrane region" description="Helical" evidence="8">
    <location>
        <begin position="21"/>
        <end position="51"/>
    </location>
</feature>
<comment type="subcellular location">
    <subcellularLocation>
        <location evidence="1">Cell membrane</location>
        <topology evidence="1">Multi-pass membrane protein</topology>
    </subcellularLocation>
</comment>
<evidence type="ECO:0000256" key="5">
    <source>
        <dbReference type="ARBA" id="ARBA00022989"/>
    </source>
</evidence>
<keyword evidence="3" id="KW-1003">Cell membrane</keyword>
<dbReference type="InterPro" id="IPR036938">
    <property type="entry name" value="PAP2/HPO_sf"/>
</dbReference>
<dbReference type="Pfam" id="PF01569">
    <property type="entry name" value="PAP2"/>
    <property type="match status" value="1"/>
</dbReference>
<dbReference type="InterPro" id="IPR000326">
    <property type="entry name" value="PAP2/HPO"/>
</dbReference>
<comment type="similarity">
    <text evidence="2">Belongs to the DedA family.</text>
</comment>
<evidence type="ECO:0000256" key="2">
    <source>
        <dbReference type="ARBA" id="ARBA00010792"/>
    </source>
</evidence>
<evidence type="ECO:0000256" key="3">
    <source>
        <dbReference type="ARBA" id="ARBA00022475"/>
    </source>
</evidence>
<dbReference type="SMART" id="SM00014">
    <property type="entry name" value="acidPPc"/>
    <property type="match status" value="1"/>
</dbReference>
<keyword evidence="4 8" id="KW-0812">Transmembrane</keyword>
<dbReference type="Proteomes" id="UP000515465">
    <property type="component" value="Chromosome"/>
</dbReference>
<evidence type="ECO:0000259" key="9">
    <source>
        <dbReference type="SMART" id="SM00014"/>
    </source>
</evidence>
<dbReference type="InterPro" id="IPR025902">
    <property type="entry name" value="LssY-like-C_dom"/>
</dbReference>
<evidence type="ECO:0000256" key="6">
    <source>
        <dbReference type="ARBA" id="ARBA00023136"/>
    </source>
</evidence>
<feature type="transmembrane region" description="Helical" evidence="8">
    <location>
        <begin position="143"/>
        <end position="168"/>
    </location>
</feature>
<proteinExistence type="inferred from homology"/>
<organism evidence="10 11">
    <name type="scientific">Mesorhizobium huakuii</name>
    <dbReference type="NCBI Taxonomy" id="28104"/>
    <lineage>
        <taxon>Bacteria</taxon>
        <taxon>Pseudomonadati</taxon>
        <taxon>Pseudomonadota</taxon>
        <taxon>Alphaproteobacteria</taxon>
        <taxon>Hyphomicrobiales</taxon>
        <taxon>Phyllobacteriaceae</taxon>
        <taxon>Mesorhizobium</taxon>
    </lineage>
</organism>
<evidence type="ECO:0000256" key="1">
    <source>
        <dbReference type="ARBA" id="ARBA00004651"/>
    </source>
</evidence>
<feature type="transmembrane region" description="Helical" evidence="8">
    <location>
        <begin position="242"/>
        <end position="261"/>
    </location>
</feature>
<keyword evidence="5 8" id="KW-1133">Transmembrane helix</keyword>
<accession>A0A7G6SU34</accession>
<feature type="transmembrane region" description="Helical" evidence="8">
    <location>
        <begin position="366"/>
        <end position="383"/>
    </location>
</feature>
<dbReference type="Gene3D" id="1.20.144.10">
    <property type="entry name" value="Phosphatidic acid phosphatase type 2/haloperoxidase"/>
    <property type="match status" value="2"/>
</dbReference>
<feature type="transmembrane region" description="Helical" evidence="8">
    <location>
        <begin position="395"/>
        <end position="415"/>
    </location>
</feature>
<protein>
    <submittedName>
        <fullName evidence="10">Phosphatase PAP2 family protein</fullName>
    </submittedName>
</protein>
<feature type="region of interest" description="Disordered" evidence="7">
    <location>
        <begin position="674"/>
        <end position="693"/>
    </location>
</feature>
<dbReference type="AlphaFoldDB" id="A0A7G6SU34"/>
<feature type="transmembrane region" description="Helical" evidence="8">
    <location>
        <begin position="452"/>
        <end position="469"/>
    </location>
</feature>
<evidence type="ECO:0000256" key="4">
    <source>
        <dbReference type="ARBA" id="ARBA00022692"/>
    </source>
</evidence>
<sequence>MSFFSALTDYIASHPHLAYAAIFLLALSESVPVIGAVVPGTAIIVGLAALVPSGVLTLWPMLIAAFLGAIVGDGLSFWLGHRYHREILLRWPLNRYPELIARSEAFFERHGGKSVFLARFTPGVRAFIPLVAGMLRMPARRFYYANILSAFVWAPSHILPGVFVGAYFSVAGAAAGRLAVLLVALIIILWVIVWVVRHAVRRGIPILLANLERLRGWASTRDSWMSRQIRSLLDPSQTETKILAALALLLVAAAWTFFGILEDVVSGDPLVRTDAAVFRILQDLRTPWGDSLMVGFTELGDTTVVTAIAVVVFLWLAWKRAWRTAAYWAAAIGGAAAINTGIKVALHRARPTENLYSGWSDFSFPSGHSTENAVMYGFLAFLIARRVRPAWRLPVALAAAIFVALIAFSRLYLGAHWFSDVAGGLAFATAWLALLCIAYLHHQPSEKGGGGLLIVACAGLVVAGGFNVYRRHAADMERYAVQYEAPSILAAEWWTQDWQQLPVQRIDLAGEAEEPLTFQWAGSLERLEADLAQKGWRSPAPWTLTGALAWFTPRPDPMALPTSPYMERGRLPSLTLVHPRGELGGTSSRFVLRVWATDIDLRNGHLTELWIGSVVDERLGNRFPLFTLALAQPDANGPRDLLAASLDAGRLVTRPDHSSTPVWDGQVLLARDGSIPANPGTGALQEGSASRSPRRLLEVTPRNYQMHE</sequence>
<dbReference type="PANTHER" id="PTHR30353">
    <property type="entry name" value="INNER MEMBRANE PROTEIN DEDA-RELATED"/>
    <property type="match status" value="1"/>
</dbReference>
<dbReference type="GO" id="GO:0005886">
    <property type="term" value="C:plasma membrane"/>
    <property type="evidence" value="ECO:0007669"/>
    <property type="project" value="UniProtKB-SubCell"/>
</dbReference>
<dbReference type="EMBL" id="CP050296">
    <property type="protein sequence ID" value="QND58016.1"/>
    <property type="molecule type" value="Genomic_DNA"/>
</dbReference>
<evidence type="ECO:0000256" key="8">
    <source>
        <dbReference type="SAM" id="Phobius"/>
    </source>
</evidence>
<dbReference type="CDD" id="cd03392">
    <property type="entry name" value="PAP2_like_2"/>
    <property type="match status" value="1"/>
</dbReference>
<dbReference type="InterPro" id="IPR032818">
    <property type="entry name" value="DedA-like"/>
</dbReference>
<dbReference type="InterPro" id="IPR032816">
    <property type="entry name" value="VTT_dom"/>
</dbReference>
<dbReference type="PANTHER" id="PTHR30353:SF15">
    <property type="entry name" value="INNER MEMBRANE PROTEIN YABI"/>
    <property type="match status" value="1"/>
</dbReference>
<evidence type="ECO:0000313" key="10">
    <source>
        <dbReference type="EMBL" id="QND58016.1"/>
    </source>
</evidence>
<evidence type="ECO:0000256" key="7">
    <source>
        <dbReference type="SAM" id="MobiDB-lite"/>
    </source>
</evidence>
<dbReference type="SUPFAM" id="SSF48317">
    <property type="entry name" value="Acid phosphatase/Vanadium-dependent haloperoxidase"/>
    <property type="match status" value="1"/>
</dbReference>
<reference evidence="11" key="1">
    <citation type="journal article" date="2020" name="Mol. Plant Microbe">
        <title>Rhizobial microsymbionts of the narrowly endemic Oxytropis species growing in Kamchatka are characterized by significant genetic diversity and possess a set of genes that are associated with T3SS and T6SS secretion systems and can affect the development of symbiosis.</title>
        <authorList>
            <person name="Safronova V."/>
            <person name="Guro P."/>
            <person name="Sazanova A."/>
            <person name="Kuznetsova I."/>
            <person name="Belimov A."/>
            <person name="Yakubov V."/>
            <person name="Chirak E."/>
            <person name="Afonin A."/>
            <person name="Gogolev Y."/>
            <person name="Andronov E."/>
            <person name="Tikhonovich I."/>
        </authorList>
    </citation>
    <scope>NUCLEOTIDE SEQUENCE [LARGE SCALE GENOMIC DNA]</scope>
    <source>
        <strain evidence="11">583</strain>
    </source>
</reference>
<dbReference type="Pfam" id="PF09335">
    <property type="entry name" value="VTT_dom"/>
    <property type="match status" value="1"/>
</dbReference>
<keyword evidence="6 8" id="KW-0472">Membrane</keyword>
<feature type="transmembrane region" description="Helical" evidence="8">
    <location>
        <begin position="57"/>
        <end position="80"/>
    </location>
</feature>
<gene>
    <name evidence="10" type="ORF">HB778_16485</name>
</gene>
<dbReference type="RefSeq" id="WP_183464779.1">
    <property type="nucleotide sequence ID" value="NZ_CP050296.1"/>
</dbReference>
<feature type="transmembrane region" description="Helical" evidence="8">
    <location>
        <begin position="299"/>
        <end position="318"/>
    </location>
</feature>
<feature type="transmembrane region" description="Helical" evidence="8">
    <location>
        <begin position="421"/>
        <end position="440"/>
    </location>
</feature>
<feature type="transmembrane region" description="Helical" evidence="8">
    <location>
        <begin position="325"/>
        <end position="346"/>
    </location>
</feature>